<dbReference type="InterPro" id="IPR001387">
    <property type="entry name" value="Cro/C1-type_HTH"/>
</dbReference>
<reference evidence="3" key="1">
    <citation type="journal article" date="2019" name="Int. J. Syst. Evol. Microbiol.">
        <title>The Global Catalogue of Microorganisms (GCM) 10K type strain sequencing project: providing services to taxonomists for standard genome sequencing and annotation.</title>
        <authorList>
            <consortium name="The Broad Institute Genomics Platform"/>
            <consortium name="The Broad Institute Genome Sequencing Center for Infectious Disease"/>
            <person name="Wu L."/>
            <person name="Ma J."/>
        </authorList>
    </citation>
    <scope>NUCLEOTIDE SEQUENCE [LARGE SCALE GENOMIC DNA]</scope>
    <source>
        <strain evidence="3">CGMCC 1.15439</strain>
    </source>
</reference>
<dbReference type="PROSITE" id="PS50943">
    <property type="entry name" value="HTH_CROC1"/>
    <property type="match status" value="1"/>
</dbReference>
<comment type="caution">
    <text evidence="2">The sequence shown here is derived from an EMBL/GenBank/DDBJ whole genome shotgun (WGS) entry which is preliminary data.</text>
</comment>
<feature type="domain" description="HTH cro/C1-type" evidence="1">
    <location>
        <begin position="24"/>
        <end position="76"/>
    </location>
</feature>
<proteinExistence type="predicted"/>
<dbReference type="SMART" id="SM00530">
    <property type="entry name" value="HTH_XRE"/>
    <property type="match status" value="1"/>
</dbReference>
<dbReference type="InterPro" id="IPR010982">
    <property type="entry name" value="Lambda_DNA-bd_dom_sf"/>
</dbReference>
<dbReference type="Gene3D" id="1.10.260.40">
    <property type="entry name" value="lambda repressor-like DNA-binding domains"/>
    <property type="match status" value="1"/>
</dbReference>
<dbReference type="SUPFAM" id="SSF47413">
    <property type="entry name" value="lambda repressor-like DNA-binding domains"/>
    <property type="match status" value="1"/>
</dbReference>
<organism evidence="2 3">
    <name type="scientific">Dyella nitratireducens</name>
    <dbReference type="NCBI Taxonomy" id="1849580"/>
    <lineage>
        <taxon>Bacteria</taxon>
        <taxon>Pseudomonadati</taxon>
        <taxon>Pseudomonadota</taxon>
        <taxon>Gammaproteobacteria</taxon>
        <taxon>Lysobacterales</taxon>
        <taxon>Rhodanobacteraceae</taxon>
        <taxon>Dyella</taxon>
    </lineage>
</organism>
<evidence type="ECO:0000313" key="2">
    <source>
        <dbReference type="EMBL" id="GGA17017.1"/>
    </source>
</evidence>
<evidence type="ECO:0000259" key="1">
    <source>
        <dbReference type="PROSITE" id="PS50943"/>
    </source>
</evidence>
<protein>
    <recommendedName>
        <fullName evidence="1">HTH cro/C1-type domain-containing protein</fullName>
    </recommendedName>
</protein>
<dbReference type="CDD" id="cd00093">
    <property type="entry name" value="HTH_XRE"/>
    <property type="match status" value="1"/>
</dbReference>
<name>A0ABQ1FJN9_9GAMM</name>
<evidence type="ECO:0000313" key="3">
    <source>
        <dbReference type="Proteomes" id="UP000620046"/>
    </source>
</evidence>
<accession>A0ABQ1FJN9</accession>
<dbReference type="RefSeq" id="WP_188792313.1">
    <property type="nucleotide sequence ID" value="NZ_BMJA01000001.1"/>
</dbReference>
<dbReference type="EMBL" id="BMJA01000001">
    <property type="protein sequence ID" value="GGA17017.1"/>
    <property type="molecule type" value="Genomic_DNA"/>
</dbReference>
<sequence>MPKAKTRKPTSVHRQEHLVLAQLVRELRTAAGMTQAQTATALGITQTGISDIESGDRGLDLIVVRDLVGIFGADWFAFVQELETRILAGTKPASTLLRKKKSPRAIGNKK</sequence>
<dbReference type="Pfam" id="PF13560">
    <property type="entry name" value="HTH_31"/>
    <property type="match status" value="1"/>
</dbReference>
<gene>
    <name evidence="2" type="ORF">GCM10010981_00920</name>
</gene>
<dbReference type="Proteomes" id="UP000620046">
    <property type="component" value="Unassembled WGS sequence"/>
</dbReference>
<keyword evidence="3" id="KW-1185">Reference proteome</keyword>